<proteinExistence type="inferred from homology"/>
<gene>
    <name evidence="9" type="ORF">HG535_0E00680</name>
</gene>
<dbReference type="InterPro" id="IPR027417">
    <property type="entry name" value="P-loop_NTPase"/>
</dbReference>
<dbReference type="KEGG" id="zmk:HG535_0E00680"/>
<dbReference type="Gene3D" id="3.40.50.300">
    <property type="entry name" value="P-loop containing nucleotide triphosphate hydrolases"/>
    <property type="match status" value="1"/>
</dbReference>
<dbReference type="GO" id="GO:0033588">
    <property type="term" value="C:elongator holoenzyme complex"/>
    <property type="evidence" value="ECO:0007669"/>
    <property type="project" value="InterPro"/>
</dbReference>
<keyword evidence="6" id="KW-0963">Cytoplasm</keyword>
<dbReference type="PANTHER" id="PTHR15641:SF1">
    <property type="entry name" value="ELONGATOR COMPLEX PROTEIN 5"/>
    <property type="match status" value="1"/>
</dbReference>
<evidence type="ECO:0000256" key="1">
    <source>
        <dbReference type="ARBA" id="ARBA00004123"/>
    </source>
</evidence>
<name>A0A7H9B3K6_ZYGMR</name>
<protein>
    <recommendedName>
        <fullName evidence="5">Elongator complex protein 5</fullName>
    </recommendedName>
</protein>
<dbReference type="GO" id="GO:0000049">
    <property type="term" value="F:tRNA binding"/>
    <property type="evidence" value="ECO:0007669"/>
    <property type="project" value="TreeGrafter"/>
</dbReference>
<comment type="similarity">
    <text evidence="4">Belongs to the ELP5 family.</text>
</comment>
<evidence type="ECO:0000256" key="6">
    <source>
        <dbReference type="ARBA" id="ARBA00022490"/>
    </source>
</evidence>
<dbReference type="EMBL" id="CP058608">
    <property type="protein sequence ID" value="QLG72984.1"/>
    <property type="molecule type" value="Genomic_DNA"/>
</dbReference>
<comment type="pathway">
    <text evidence="3">tRNA modification; 5-methoxycarbonylmethyl-2-thiouridine-tRNA biosynthesis.</text>
</comment>
<organism evidence="9 10">
    <name type="scientific">Zygotorulaspora mrakii</name>
    <name type="common">Zygosaccharomyces mrakii</name>
    <dbReference type="NCBI Taxonomy" id="42260"/>
    <lineage>
        <taxon>Eukaryota</taxon>
        <taxon>Fungi</taxon>
        <taxon>Dikarya</taxon>
        <taxon>Ascomycota</taxon>
        <taxon>Saccharomycotina</taxon>
        <taxon>Saccharomycetes</taxon>
        <taxon>Saccharomycetales</taxon>
        <taxon>Saccharomycetaceae</taxon>
        <taxon>Zygotorulaspora</taxon>
    </lineage>
</organism>
<dbReference type="RefSeq" id="XP_037144711.1">
    <property type="nucleotide sequence ID" value="XM_037288816.1"/>
</dbReference>
<evidence type="ECO:0000256" key="8">
    <source>
        <dbReference type="ARBA" id="ARBA00023242"/>
    </source>
</evidence>
<dbReference type="PANTHER" id="PTHR15641">
    <property type="entry name" value="ELONGATOR COMPLEX PROTEIN 5"/>
    <property type="match status" value="1"/>
</dbReference>
<reference evidence="9 10" key="1">
    <citation type="submission" date="2020-07" db="EMBL/GenBank/DDBJ databases">
        <title>The yeast mating-type switching endonuclease HO is a domesticated member of an unorthodox homing genetic element family.</title>
        <authorList>
            <person name="Coughlan A.Y."/>
            <person name="Lombardi L."/>
            <person name="Braun-Galleani S."/>
            <person name="Martos A.R."/>
            <person name="Galeote V."/>
            <person name="Bigey F."/>
            <person name="Dequin S."/>
            <person name="Byrne K.P."/>
            <person name="Wolfe K.H."/>
        </authorList>
    </citation>
    <scope>NUCLEOTIDE SEQUENCE [LARGE SCALE GENOMIC DNA]</scope>
    <source>
        <strain evidence="9 10">NRRL Y-6702</strain>
    </source>
</reference>
<evidence type="ECO:0000256" key="2">
    <source>
        <dbReference type="ARBA" id="ARBA00004496"/>
    </source>
</evidence>
<dbReference type="OrthoDB" id="166907at2759"/>
<dbReference type="GO" id="GO:0005634">
    <property type="term" value="C:nucleus"/>
    <property type="evidence" value="ECO:0007669"/>
    <property type="project" value="UniProtKB-SubCell"/>
</dbReference>
<evidence type="ECO:0000313" key="10">
    <source>
        <dbReference type="Proteomes" id="UP000509704"/>
    </source>
</evidence>
<dbReference type="GO" id="GO:0002098">
    <property type="term" value="P:tRNA wobble uridine modification"/>
    <property type="evidence" value="ECO:0007669"/>
    <property type="project" value="InterPro"/>
</dbReference>
<dbReference type="AlphaFoldDB" id="A0A7H9B3K6"/>
<comment type="subcellular location">
    <subcellularLocation>
        <location evidence="2">Cytoplasm</location>
    </subcellularLocation>
    <subcellularLocation>
        <location evidence="1">Nucleus</location>
    </subcellularLocation>
</comment>
<dbReference type="Pfam" id="PF10483">
    <property type="entry name" value="Elong_Iki1"/>
    <property type="match status" value="1"/>
</dbReference>
<accession>A0A7H9B3K6</accession>
<evidence type="ECO:0000313" key="9">
    <source>
        <dbReference type="EMBL" id="QLG72984.1"/>
    </source>
</evidence>
<sequence>MMLNTTQNATVLLKRVLSLSDFSPLILCIDGIAQMANKLIDELVFTAQNASDVRIVYVSFETLNYPNFECDFIIADSFELEKLIEQIKSFLPTPQESITSKHLVILDAINSIPTTMISHFIASIASRHTSLLAVFHSDLPELPSPHTEHYPSSQELLSFMATSIIEVHPKISHTSTNDQLKEQISKSLIPRGLNNDIFEITLTNRRKSGRSLVYSLEIDAKKHVYEPVSRNDGDNETGETPEMLQDLTTFNLSTSAKQKLAKEQVDLPFLEAQSFNTGGAIVYQFEKDDDYDEEDPFEDPF</sequence>
<evidence type="ECO:0000256" key="7">
    <source>
        <dbReference type="ARBA" id="ARBA00022694"/>
    </source>
</evidence>
<keyword evidence="10" id="KW-1185">Reference proteome</keyword>
<dbReference type="Proteomes" id="UP000509704">
    <property type="component" value="Chromosome 5"/>
</dbReference>
<evidence type="ECO:0000256" key="5">
    <source>
        <dbReference type="ARBA" id="ARBA00020264"/>
    </source>
</evidence>
<dbReference type="GO" id="GO:0005829">
    <property type="term" value="C:cytosol"/>
    <property type="evidence" value="ECO:0007669"/>
    <property type="project" value="TreeGrafter"/>
</dbReference>
<evidence type="ECO:0000256" key="4">
    <source>
        <dbReference type="ARBA" id="ARBA00009567"/>
    </source>
</evidence>
<evidence type="ECO:0000256" key="3">
    <source>
        <dbReference type="ARBA" id="ARBA00005043"/>
    </source>
</evidence>
<keyword evidence="8" id="KW-0539">Nucleus</keyword>
<dbReference type="CDD" id="cd19496">
    <property type="entry name" value="Elp5"/>
    <property type="match status" value="1"/>
</dbReference>
<dbReference type="GeneID" id="59236726"/>
<dbReference type="UniPathway" id="UPA00988"/>
<dbReference type="InterPro" id="IPR019519">
    <property type="entry name" value="Elp5"/>
</dbReference>
<keyword evidence="7" id="KW-0819">tRNA processing</keyword>